<dbReference type="Proteomes" id="UP000772434">
    <property type="component" value="Unassembled WGS sequence"/>
</dbReference>
<accession>A0A9P5PRP7</accession>
<evidence type="ECO:0000313" key="2">
    <source>
        <dbReference type="EMBL" id="KAF9068186.1"/>
    </source>
</evidence>
<keyword evidence="3" id="KW-1185">Reference proteome</keyword>
<evidence type="ECO:0000313" key="3">
    <source>
        <dbReference type="Proteomes" id="UP000772434"/>
    </source>
</evidence>
<name>A0A9P5PRP7_9AGAR</name>
<dbReference type="InterPro" id="IPR056106">
    <property type="entry name" value="DUF7689"/>
</dbReference>
<dbReference type="EMBL" id="JADNRY010000064">
    <property type="protein sequence ID" value="KAF9068186.1"/>
    <property type="molecule type" value="Genomic_DNA"/>
</dbReference>
<sequence length="387" mass="44285">MAAPLRPMTDAEWEDIAPLPTTFPMLNRDSPDVMVTGEEDFAYNCFAWSLNREDRWIVPGPTLQDIETYYVKHANFQQTKNPGEADINVYVAIRKDDKVPYVAHFSRKYGDQGLWESKMGKGVRITHPRDALSGGDYGEIAAYYRITGDPPANLFRSPSPNSQLTALVQDLRNLFPNLAAAFDDAYNTWRGEWHRIFPNADDLPTHFMQKGFAPLQNLGARILPFAVGKMQDPQERLVLLLYEFLMGIGSRYRVTKEDPVDFYDWMNRMTISLSLYLQFSQSFHQAVVDWREDDRPDDLYKRIETSVGKGQFNESSIALVMYEYSTNQSEPWDAILQRILGLSAASRSIDQVSAIAGWLGLIIQRQQMTRCRGFSALAFRWDAYGTP</sequence>
<evidence type="ECO:0000259" key="1">
    <source>
        <dbReference type="Pfam" id="PF24738"/>
    </source>
</evidence>
<reference evidence="2" key="1">
    <citation type="submission" date="2020-11" db="EMBL/GenBank/DDBJ databases">
        <authorList>
            <consortium name="DOE Joint Genome Institute"/>
            <person name="Ahrendt S."/>
            <person name="Riley R."/>
            <person name="Andreopoulos W."/>
            <person name="Labutti K."/>
            <person name="Pangilinan J."/>
            <person name="Ruiz-Duenas F.J."/>
            <person name="Barrasa J.M."/>
            <person name="Sanchez-Garcia M."/>
            <person name="Camarero S."/>
            <person name="Miyauchi S."/>
            <person name="Serrano A."/>
            <person name="Linde D."/>
            <person name="Babiker R."/>
            <person name="Drula E."/>
            <person name="Ayuso-Fernandez I."/>
            <person name="Pacheco R."/>
            <person name="Padilla G."/>
            <person name="Ferreira P."/>
            <person name="Barriuso J."/>
            <person name="Kellner H."/>
            <person name="Castanera R."/>
            <person name="Alfaro M."/>
            <person name="Ramirez L."/>
            <person name="Pisabarro A.G."/>
            <person name="Kuo A."/>
            <person name="Tritt A."/>
            <person name="Lipzen A."/>
            <person name="He G."/>
            <person name="Yan M."/>
            <person name="Ng V."/>
            <person name="Cullen D."/>
            <person name="Martin F."/>
            <person name="Rosso M.-N."/>
            <person name="Henrissat B."/>
            <person name="Hibbett D."/>
            <person name="Martinez A.T."/>
            <person name="Grigoriev I.V."/>
        </authorList>
    </citation>
    <scope>NUCLEOTIDE SEQUENCE</scope>
    <source>
        <strain evidence="2">AH 40177</strain>
    </source>
</reference>
<comment type="caution">
    <text evidence="2">The sequence shown here is derived from an EMBL/GenBank/DDBJ whole genome shotgun (WGS) entry which is preliminary data.</text>
</comment>
<dbReference type="AlphaFoldDB" id="A0A9P5PRP7"/>
<proteinExistence type="predicted"/>
<dbReference type="Pfam" id="PF24738">
    <property type="entry name" value="DUF7689"/>
    <property type="match status" value="1"/>
</dbReference>
<gene>
    <name evidence="2" type="ORF">BDP27DRAFT_1403421</name>
</gene>
<dbReference type="OrthoDB" id="4757738at2759"/>
<feature type="domain" description="DUF7689" evidence="1">
    <location>
        <begin position="35"/>
        <end position="145"/>
    </location>
</feature>
<organism evidence="2 3">
    <name type="scientific">Rhodocollybia butyracea</name>
    <dbReference type="NCBI Taxonomy" id="206335"/>
    <lineage>
        <taxon>Eukaryota</taxon>
        <taxon>Fungi</taxon>
        <taxon>Dikarya</taxon>
        <taxon>Basidiomycota</taxon>
        <taxon>Agaricomycotina</taxon>
        <taxon>Agaricomycetes</taxon>
        <taxon>Agaricomycetidae</taxon>
        <taxon>Agaricales</taxon>
        <taxon>Marasmiineae</taxon>
        <taxon>Omphalotaceae</taxon>
        <taxon>Rhodocollybia</taxon>
    </lineage>
</organism>
<protein>
    <recommendedName>
        <fullName evidence="1">DUF7689 domain-containing protein</fullName>
    </recommendedName>
</protein>